<evidence type="ECO:0008006" key="3">
    <source>
        <dbReference type="Google" id="ProtNLM"/>
    </source>
</evidence>
<name>A0A4S8L1Y6_DENBC</name>
<reference evidence="1 2" key="1">
    <citation type="journal article" date="2019" name="Nat. Ecol. Evol.">
        <title>Megaphylogeny resolves global patterns of mushroom evolution.</title>
        <authorList>
            <person name="Varga T."/>
            <person name="Krizsan K."/>
            <person name="Foldi C."/>
            <person name="Dima B."/>
            <person name="Sanchez-Garcia M."/>
            <person name="Sanchez-Ramirez S."/>
            <person name="Szollosi G.J."/>
            <person name="Szarkandi J.G."/>
            <person name="Papp V."/>
            <person name="Albert L."/>
            <person name="Andreopoulos W."/>
            <person name="Angelini C."/>
            <person name="Antonin V."/>
            <person name="Barry K.W."/>
            <person name="Bougher N.L."/>
            <person name="Buchanan P."/>
            <person name="Buyck B."/>
            <person name="Bense V."/>
            <person name="Catcheside P."/>
            <person name="Chovatia M."/>
            <person name="Cooper J."/>
            <person name="Damon W."/>
            <person name="Desjardin D."/>
            <person name="Finy P."/>
            <person name="Geml J."/>
            <person name="Haridas S."/>
            <person name="Hughes K."/>
            <person name="Justo A."/>
            <person name="Karasinski D."/>
            <person name="Kautmanova I."/>
            <person name="Kiss B."/>
            <person name="Kocsube S."/>
            <person name="Kotiranta H."/>
            <person name="LaButti K.M."/>
            <person name="Lechner B.E."/>
            <person name="Liimatainen K."/>
            <person name="Lipzen A."/>
            <person name="Lukacs Z."/>
            <person name="Mihaltcheva S."/>
            <person name="Morgado L.N."/>
            <person name="Niskanen T."/>
            <person name="Noordeloos M.E."/>
            <person name="Ohm R.A."/>
            <person name="Ortiz-Santana B."/>
            <person name="Ovrebo C."/>
            <person name="Racz N."/>
            <person name="Riley R."/>
            <person name="Savchenko A."/>
            <person name="Shiryaev A."/>
            <person name="Soop K."/>
            <person name="Spirin V."/>
            <person name="Szebenyi C."/>
            <person name="Tomsovsky M."/>
            <person name="Tulloss R.E."/>
            <person name="Uehling J."/>
            <person name="Grigoriev I.V."/>
            <person name="Vagvolgyi C."/>
            <person name="Papp T."/>
            <person name="Martin F.M."/>
            <person name="Miettinen O."/>
            <person name="Hibbett D.S."/>
            <person name="Nagy L.G."/>
        </authorList>
    </citation>
    <scope>NUCLEOTIDE SEQUENCE [LARGE SCALE GENOMIC DNA]</scope>
    <source>
        <strain evidence="1 2">CBS 962.96</strain>
    </source>
</reference>
<sequence>LKTRSGKRNTGAERLWRILTAESAYLIWKLRCERVIQNENTAFSEQEIEKRWAYMINERLQLDRRMTNWKYGKKGVKPKVVKATWKGLLQVEDLLPDDWVTNTGVLVGIES</sequence>
<organism evidence="1 2">
    <name type="scientific">Dendrothele bispora (strain CBS 962.96)</name>
    <dbReference type="NCBI Taxonomy" id="1314807"/>
    <lineage>
        <taxon>Eukaryota</taxon>
        <taxon>Fungi</taxon>
        <taxon>Dikarya</taxon>
        <taxon>Basidiomycota</taxon>
        <taxon>Agaricomycotina</taxon>
        <taxon>Agaricomycetes</taxon>
        <taxon>Agaricomycetidae</taxon>
        <taxon>Agaricales</taxon>
        <taxon>Agaricales incertae sedis</taxon>
        <taxon>Dendrothele</taxon>
    </lineage>
</organism>
<keyword evidence="2" id="KW-1185">Reference proteome</keyword>
<evidence type="ECO:0000313" key="1">
    <source>
        <dbReference type="EMBL" id="THU82291.1"/>
    </source>
</evidence>
<gene>
    <name evidence="1" type="ORF">K435DRAFT_620544</name>
</gene>
<feature type="non-terminal residue" evidence="1">
    <location>
        <position position="1"/>
    </location>
</feature>
<protein>
    <recommendedName>
        <fullName evidence="3">Endonuclease-reverse transcriptase</fullName>
    </recommendedName>
</protein>
<dbReference type="EMBL" id="ML179742">
    <property type="protein sequence ID" value="THU82291.1"/>
    <property type="molecule type" value="Genomic_DNA"/>
</dbReference>
<proteinExistence type="predicted"/>
<accession>A0A4S8L1Y6</accession>
<dbReference type="Proteomes" id="UP000297245">
    <property type="component" value="Unassembled WGS sequence"/>
</dbReference>
<evidence type="ECO:0000313" key="2">
    <source>
        <dbReference type="Proteomes" id="UP000297245"/>
    </source>
</evidence>
<feature type="non-terminal residue" evidence="1">
    <location>
        <position position="111"/>
    </location>
</feature>
<dbReference type="OrthoDB" id="3253907at2759"/>
<dbReference type="AlphaFoldDB" id="A0A4S8L1Y6"/>